<dbReference type="Proteomes" id="UP000004014">
    <property type="component" value="Unassembled WGS sequence"/>
</dbReference>
<dbReference type="EMBL" id="AEYY01000027">
    <property type="protein sequence ID" value="EHC03069.1"/>
    <property type="molecule type" value="Genomic_DNA"/>
</dbReference>
<organism evidence="1 2">
    <name type="scientific">Streptococcus suis R61</name>
    <dbReference type="NCBI Taxonomy" id="996306"/>
    <lineage>
        <taxon>Bacteria</taxon>
        <taxon>Bacillati</taxon>
        <taxon>Bacillota</taxon>
        <taxon>Bacilli</taxon>
        <taxon>Lactobacillales</taxon>
        <taxon>Streptococcaceae</taxon>
        <taxon>Streptococcus</taxon>
    </lineage>
</organism>
<comment type="caution">
    <text evidence="1">The sequence shown here is derived from an EMBL/GenBank/DDBJ whole genome shotgun (WGS) entry which is preliminary data.</text>
</comment>
<evidence type="ECO:0000313" key="1">
    <source>
        <dbReference type="EMBL" id="EHC03069.1"/>
    </source>
</evidence>
<gene>
    <name evidence="1" type="ORF">SSUR61_0914</name>
</gene>
<reference evidence="1 2" key="1">
    <citation type="submission" date="2011-03" db="EMBL/GenBank/DDBJ databases">
        <title>Deep-sequencing identification of multiple resistance mechanism for the high antibiotic-resistance strain Streptococcus suis R61.</title>
        <authorList>
            <person name="Hu P."/>
            <person name="Yang M."/>
            <person name="Jin M."/>
            <person name="Xiao J."/>
        </authorList>
    </citation>
    <scope>NUCLEOTIDE SEQUENCE [LARGE SCALE GENOMIC DNA]</scope>
    <source>
        <strain evidence="1 2">R61</strain>
    </source>
</reference>
<proteinExistence type="predicted"/>
<sequence length="40" mass="4552">MLSFANLLQFFIFLGVCLRSEPPAMLVAAKALSFHFFFLL</sequence>
<name>A0AA87F993_STRSU</name>
<protein>
    <submittedName>
        <fullName evidence="1">Uncharacterized protein</fullName>
    </submittedName>
</protein>
<evidence type="ECO:0000313" key="2">
    <source>
        <dbReference type="Proteomes" id="UP000004014"/>
    </source>
</evidence>
<dbReference type="AlphaFoldDB" id="A0AA87F993"/>
<accession>A0AA87F993</accession>